<dbReference type="PANTHER" id="PTHR30069">
    <property type="entry name" value="TONB-DEPENDENT OUTER MEMBRANE RECEPTOR"/>
    <property type="match status" value="1"/>
</dbReference>
<protein>
    <submittedName>
        <fullName evidence="10">TonB-dependent receptor</fullName>
    </submittedName>
</protein>
<name>A0A8J7J3Q6_9FLAO</name>
<dbReference type="AlphaFoldDB" id="A0A8J7J3Q6"/>
<dbReference type="InterPro" id="IPR008969">
    <property type="entry name" value="CarboxyPept-like_regulatory"/>
</dbReference>
<dbReference type="Gene3D" id="2.40.170.20">
    <property type="entry name" value="TonB-dependent receptor, beta-barrel domain"/>
    <property type="match status" value="1"/>
</dbReference>
<dbReference type="InterPro" id="IPR012910">
    <property type="entry name" value="Plug_dom"/>
</dbReference>
<evidence type="ECO:0000256" key="7">
    <source>
        <dbReference type="ARBA" id="ARBA00023237"/>
    </source>
</evidence>
<keyword evidence="11" id="KW-1185">Reference proteome</keyword>
<keyword evidence="4" id="KW-0812">Transmembrane</keyword>
<keyword evidence="2" id="KW-0813">Transport</keyword>
<sequence length="837" mass="94137">MNPIQNLLTVTIFVFFTNGLYAQISGKILDSNDLSPLEYATAALYKQHDGSLVTGVVTNILGEFSLKGINAGTYYLEASFMGYASNRIAKIKVNKKNEQIQLGTIKLSLGSQLDEVLVKAERSTVIHKIDRQVFDTKKYQSSQGGNAVDVIKNLPSVTVDGQGAISVRGSKGFAVLVNGKPTQGDAASILAQLPANALETVELITAPSAKYDPEGKGGILNIITKNGAVNGTYTQINVRAGFPSIEPYDTKQAAQRYGMDATFNSQSDKWNVSLGASYQRNDKTGRREGELFIVNEAEDKTTFLPSDGERSFDEISYNGRFNVDFTPDKANTFSLGFFAGKHTKDRLADIVYYDNHAVSPIGSDNRLYTIAYYNHNLRIRKGDFALGSFDYAHKFNNASKLSASFLYEYSFLGGPTENDNLGHPDNSIVYQQEYNTNDNPLYGKRFNLDYQWKPYSFGTIETGYQFRHLNHTGEFVYERDGNLVPEFSSDIKLKRTIHSGYLQLTGAQNKWDYAAGVRLEYMDRSYTESLKSMLTPNTYTYDFVKLFPSASLQYEVNSKTKLKLAYSKRIDRTTTFKMNSFAEREHSEVFEQGDNTLLPEFIDLVELGITKNLKGGNSVYATSYYRHVNNVINRVNTLAYESGGAVIDSILNRVYSNVGKSNALGVEVGATVKPTKNWTTFIGANIYDYTIDGSLLFKHRDGIERAYNVDSKSTIYSFNINSTYSFWENASVQFSFNYLSDRNTAMGEDSRFYSPNLTIKKCFLDNRLAVTLQWQNIDMGLLNTNEQRITTSRPNAFYTTTNYVYEVDMVSLNLSYTFNKTKNKAKFIESEFGKREF</sequence>
<organism evidence="10 11">
    <name type="scientific">Snuella sedimenti</name>
    <dbReference type="NCBI Taxonomy" id="2798802"/>
    <lineage>
        <taxon>Bacteria</taxon>
        <taxon>Pseudomonadati</taxon>
        <taxon>Bacteroidota</taxon>
        <taxon>Flavobacteriia</taxon>
        <taxon>Flavobacteriales</taxon>
        <taxon>Flavobacteriaceae</taxon>
        <taxon>Snuella</taxon>
    </lineage>
</organism>
<dbReference type="SUPFAM" id="SSF49464">
    <property type="entry name" value="Carboxypeptidase regulatory domain-like"/>
    <property type="match status" value="1"/>
</dbReference>
<evidence type="ECO:0000256" key="6">
    <source>
        <dbReference type="ARBA" id="ARBA00023136"/>
    </source>
</evidence>
<dbReference type="GO" id="GO:0044718">
    <property type="term" value="P:siderophore transmembrane transport"/>
    <property type="evidence" value="ECO:0007669"/>
    <property type="project" value="TreeGrafter"/>
</dbReference>
<comment type="subcellular location">
    <subcellularLocation>
        <location evidence="1">Cell outer membrane</location>
        <topology evidence="1">Multi-pass membrane protein</topology>
    </subcellularLocation>
</comment>
<dbReference type="InterPro" id="IPR039426">
    <property type="entry name" value="TonB-dep_rcpt-like"/>
</dbReference>
<keyword evidence="10" id="KW-0675">Receptor</keyword>
<reference evidence="10" key="1">
    <citation type="submission" date="2020-12" db="EMBL/GenBank/DDBJ databases">
        <title>Snuella sp. nov., isolated from sediment in Incheon.</title>
        <authorList>
            <person name="Kim W."/>
        </authorList>
    </citation>
    <scope>NUCLEOTIDE SEQUENCE</scope>
    <source>
        <strain evidence="10">CAU 1569</strain>
    </source>
</reference>
<dbReference type="GO" id="GO:0015344">
    <property type="term" value="F:siderophore uptake transmembrane transporter activity"/>
    <property type="evidence" value="ECO:0007669"/>
    <property type="project" value="TreeGrafter"/>
</dbReference>
<dbReference type="PANTHER" id="PTHR30069:SF29">
    <property type="entry name" value="HEMOGLOBIN AND HEMOGLOBIN-HAPTOGLOBIN-BINDING PROTEIN 1-RELATED"/>
    <property type="match status" value="1"/>
</dbReference>
<evidence type="ECO:0000256" key="5">
    <source>
        <dbReference type="ARBA" id="ARBA00022729"/>
    </source>
</evidence>
<dbReference type="Gene3D" id="2.60.40.1120">
    <property type="entry name" value="Carboxypeptidase-like, regulatory domain"/>
    <property type="match status" value="1"/>
</dbReference>
<dbReference type="SUPFAM" id="SSF56935">
    <property type="entry name" value="Porins"/>
    <property type="match status" value="1"/>
</dbReference>
<dbReference type="EMBL" id="JAELVQ010000022">
    <property type="protein sequence ID" value="MBJ6369247.1"/>
    <property type="molecule type" value="Genomic_DNA"/>
</dbReference>
<dbReference type="GO" id="GO:0009279">
    <property type="term" value="C:cell outer membrane"/>
    <property type="evidence" value="ECO:0007669"/>
    <property type="project" value="UniProtKB-SubCell"/>
</dbReference>
<dbReference type="Pfam" id="PF07715">
    <property type="entry name" value="Plug"/>
    <property type="match status" value="1"/>
</dbReference>
<evidence type="ECO:0000256" key="2">
    <source>
        <dbReference type="ARBA" id="ARBA00022448"/>
    </source>
</evidence>
<keyword evidence="3" id="KW-1134">Transmembrane beta strand</keyword>
<gene>
    <name evidence="10" type="ORF">JF259_14220</name>
</gene>
<dbReference type="Proteomes" id="UP000610931">
    <property type="component" value="Unassembled WGS sequence"/>
</dbReference>
<dbReference type="Gene3D" id="2.170.130.10">
    <property type="entry name" value="TonB-dependent receptor, plug domain"/>
    <property type="match status" value="1"/>
</dbReference>
<dbReference type="Pfam" id="PF13715">
    <property type="entry name" value="CarbopepD_reg_2"/>
    <property type="match status" value="1"/>
</dbReference>
<comment type="caution">
    <text evidence="10">The sequence shown here is derived from an EMBL/GenBank/DDBJ whole genome shotgun (WGS) entry which is preliminary data.</text>
</comment>
<evidence type="ECO:0000259" key="9">
    <source>
        <dbReference type="Pfam" id="PF14905"/>
    </source>
</evidence>
<keyword evidence="6" id="KW-0472">Membrane</keyword>
<dbReference type="InterPro" id="IPR037066">
    <property type="entry name" value="Plug_dom_sf"/>
</dbReference>
<evidence type="ECO:0000259" key="8">
    <source>
        <dbReference type="Pfam" id="PF07715"/>
    </source>
</evidence>
<evidence type="ECO:0000313" key="11">
    <source>
        <dbReference type="Proteomes" id="UP000610931"/>
    </source>
</evidence>
<evidence type="ECO:0000256" key="1">
    <source>
        <dbReference type="ARBA" id="ARBA00004571"/>
    </source>
</evidence>
<dbReference type="InterPro" id="IPR041700">
    <property type="entry name" value="OMP_b-brl_3"/>
</dbReference>
<feature type="domain" description="Outer membrane protein beta-barrel" evidence="9">
    <location>
        <begin position="393"/>
        <end position="816"/>
    </location>
</feature>
<accession>A0A8J7J3Q6</accession>
<evidence type="ECO:0000256" key="4">
    <source>
        <dbReference type="ARBA" id="ARBA00022692"/>
    </source>
</evidence>
<feature type="domain" description="TonB-dependent receptor plug" evidence="8">
    <location>
        <begin position="131"/>
        <end position="219"/>
    </location>
</feature>
<keyword evidence="5" id="KW-0732">Signal</keyword>
<evidence type="ECO:0000256" key="3">
    <source>
        <dbReference type="ARBA" id="ARBA00022452"/>
    </source>
</evidence>
<dbReference type="Pfam" id="PF14905">
    <property type="entry name" value="OMP_b-brl_3"/>
    <property type="match status" value="1"/>
</dbReference>
<keyword evidence="7" id="KW-0998">Cell outer membrane</keyword>
<proteinExistence type="predicted"/>
<dbReference type="InterPro" id="IPR036942">
    <property type="entry name" value="Beta-barrel_TonB_sf"/>
</dbReference>
<evidence type="ECO:0000313" key="10">
    <source>
        <dbReference type="EMBL" id="MBJ6369247.1"/>
    </source>
</evidence>